<dbReference type="EMBL" id="JAIQCV010000011">
    <property type="protein sequence ID" value="KAH1047315.1"/>
    <property type="molecule type" value="Genomic_DNA"/>
</dbReference>
<dbReference type="Gene3D" id="3.30.420.10">
    <property type="entry name" value="Ribonuclease H-like superfamily/Ribonuclease H"/>
    <property type="match status" value="1"/>
</dbReference>
<dbReference type="InterPro" id="IPR036397">
    <property type="entry name" value="RNaseH_sf"/>
</dbReference>
<protein>
    <recommendedName>
        <fullName evidence="1">RNase H type-1 domain-containing protein</fullName>
    </recommendedName>
</protein>
<dbReference type="InterPro" id="IPR053151">
    <property type="entry name" value="RNase_H-like"/>
</dbReference>
<dbReference type="CDD" id="cd06222">
    <property type="entry name" value="RNase_H_like"/>
    <property type="match status" value="1"/>
</dbReference>
<dbReference type="GO" id="GO:0003676">
    <property type="term" value="F:nucleic acid binding"/>
    <property type="evidence" value="ECO:0007669"/>
    <property type="project" value="InterPro"/>
</dbReference>
<dbReference type="InterPro" id="IPR044730">
    <property type="entry name" value="RNase_H-like_dom_plant"/>
</dbReference>
<dbReference type="PANTHER" id="PTHR47723:SF19">
    <property type="entry name" value="POLYNUCLEOTIDYL TRANSFERASE, RIBONUCLEASE H-LIKE SUPERFAMILY PROTEIN"/>
    <property type="match status" value="1"/>
</dbReference>
<keyword evidence="3" id="KW-1185">Reference proteome</keyword>
<dbReference type="Proteomes" id="UP000828251">
    <property type="component" value="Unassembled WGS sequence"/>
</dbReference>
<proteinExistence type="predicted"/>
<dbReference type="InterPro" id="IPR012337">
    <property type="entry name" value="RNaseH-like_sf"/>
</dbReference>
<dbReference type="PANTHER" id="PTHR47723">
    <property type="entry name" value="OS05G0353850 PROTEIN"/>
    <property type="match status" value="1"/>
</dbReference>
<comment type="caution">
    <text evidence="2">The sequence shown here is derived from an EMBL/GenBank/DDBJ whole genome shotgun (WGS) entry which is preliminary data.</text>
</comment>
<dbReference type="InterPro" id="IPR002156">
    <property type="entry name" value="RNaseH_domain"/>
</dbReference>
<evidence type="ECO:0000259" key="1">
    <source>
        <dbReference type="Pfam" id="PF13456"/>
    </source>
</evidence>
<accession>A0A9D3ZMJ3</accession>
<gene>
    <name evidence="2" type="ORF">J1N35_038099</name>
</gene>
<organism evidence="2 3">
    <name type="scientific">Gossypium stocksii</name>
    <dbReference type="NCBI Taxonomy" id="47602"/>
    <lineage>
        <taxon>Eukaryota</taxon>
        <taxon>Viridiplantae</taxon>
        <taxon>Streptophyta</taxon>
        <taxon>Embryophyta</taxon>
        <taxon>Tracheophyta</taxon>
        <taxon>Spermatophyta</taxon>
        <taxon>Magnoliopsida</taxon>
        <taxon>eudicotyledons</taxon>
        <taxon>Gunneridae</taxon>
        <taxon>Pentapetalae</taxon>
        <taxon>rosids</taxon>
        <taxon>malvids</taxon>
        <taxon>Malvales</taxon>
        <taxon>Malvaceae</taxon>
        <taxon>Malvoideae</taxon>
        <taxon>Gossypium</taxon>
    </lineage>
</organism>
<dbReference type="Pfam" id="PF13456">
    <property type="entry name" value="RVT_3"/>
    <property type="match status" value="1"/>
</dbReference>
<evidence type="ECO:0000313" key="2">
    <source>
        <dbReference type="EMBL" id="KAH1047315.1"/>
    </source>
</evidence>
<name>A0A9D3ZMJ3_9ROSI</name>
<dbReference type="GO" id="GO:0004523">
    <property type="term" value="F:RNA-DNA hybrid ribonuclease activity"/>
    <property type="evidence" value="ECO:0007669"/>
    <property type="project" value="InterPro"/>
</dbReference>
<dbReference type="OrthoDB" id="980456at2759"/>
<feature type="domain" description="RNase H type-1" evidence="1">
    <location>
        <begin position="3"/>
        <end position="75"/>
    </location>
</feature>
<sequence length="135" mass="15663">MVQAKLWAVYDGLRVAWDAGFRMVELETGCSTAFELLSDENNRVKPLQLWMEIKDFCKRNCHVTFKHIYKESNKVPGHTVRMTANHEFQLQRFEQPLPSIHVGLNPIDHETQIPFSHCIHTNQTIPTNTFIARAT</sequence>
<dbReference type="AlphaFoldDB" id="A0A9D3ZMJ3"/>
<reference evidence="2 3" key="1">
    <citation type="journal article" date="2021" name="Plant Biotechnol. J.">
        <title>Multi-omics assisted identification of the key and species-specific regulatory components of drought-tolerant mechanisms in Gossypium stocksii.</title>
        <authorList>
            <person name="Yu D."/>
            <person name="Ke L."/>
            <person name="Zhang D."/>
            <person name="Wu Y."/>
            <person name="Sun Y."/>
            <person name="Mei J."/>
            <person name="Sun J."/>
            <person name="Sun Y."/>
        </authorList>
    </citation>
    <scope>NUCLEOTIDE SEQUENCE [LARGE SCALE GENOMIC DNA]</scope>
    <source>
        <strain evidence="3">cv. E1</strain>
        <tissue evidence="2">Leaf</tissue>
    </source>
</reference>
<dbReference type="SUPFAM" id="SSF53098">
    <property type="entry name" value="Ribonuclease H-like"/>
    <property type="match status" value="1"/>
</dbReference>
<evidence type="ECO:0000313" key="3">
    <source>
        <dbReference type="Proteomes" id="UP000828251"/>
    </source>
</evidence>